<sequence>MEPHKIKVIVIGGGLAGLVSSILLAKKGVEVHLIEKKAYPFHRVCGEYLSNEALEFLKKHGLIPERNDIPQIKTFELSDTKGNISRIPLDLGGFGISRYILDEWMYQKALQDGVQIRTSTQVNEIEYLKKEDQFVLTLSDHSSLRADFVIGAHGKRSKLDKRLKREFIEKRSPYLGVKYHIRTEFDRDCVALYNFHGGYCGLNAIEDGKFNLCYLGDRNQLRQYGSVEAMENEVLFKNPILKKIWESSEFIFEKPEVITEINFEPKSPVENHVLMAGDSAGLITPLCGNGMAMAIHAGKLAAEAIIYGKSRLEVEEMYRSNWKDEFEKRLWVGRQAQKLFGSGKSSGFARKLIQTFPPLAKIIIRNTHGKPF</sequence>
<dbReference type="Pfam" id="PF01494">
    <property type="entry name" value="FAD_binding_3"/>
    <property type="match status" value="1"/>
</dbReference>
<dbReference type="InterPro" id="IPR050407">
    <property type="entry name" value="Geranylgeranyl_reductase"/>
</dbReference>
<name>A0A4R6T8M3_9BACT</name>
<dbReference type="PANTHER" id="PTHR42685:SF22">
    <property type="entry name" value="CONDITIONED MEDIUM FACTOR RECEPTOR 1"/>
    <property type="match status" value="1"/>
</dbReference>
<dbReference type="GO" id="GO:0071949">
    <property type="term" value="F:FAD binding"/>
    <property type="evidence" value="ECO:0007669"/>
    <property type="project" value="InterPro"/>
</dbReference>
<dbReference type="RefSeq" id="WP_133555111.1">
    <property type="nucleotide sequence ID" value="NZ_SNYF01000006.1"/>
</dbReference>
<comment type="caution">
    <text evidence="2">The sequence shown here is derived from an EMBL/GenBank/DDBJ whole genome shotgun (WGS) entry which is preliminary data.</text>
</comment>
<reference evidence="2 3" key="1">
    <citation type="submission" date="2019-03" db="EMBL/GenBank/DDBJ databases">
        <title>Genomic Encyclopedia of Type Strains, Phase III (KMG-III): the genomes of soil and plant-associated and newly described type strains.</title>
        <authorList>
            <person name="Whitman W."/>
        </authorList>
    </citation>
    <scope>NUCLEOTIDE SEQUENCE [LARGE SCALE GENOMIC DNA]</scope>
    <source>
        <strain evidence="2 3">CECT 8446</strain>
    </source>
</reference>
<dbReference type="Proteomes" id="UP000294535">
    <property type="component" value="Unassembled WGS sequence"/>
</dbReference>
<keyword evidence="3" id="KW-1185">Reference proteome</keyword>
<evidence type="ECO:0000313" key="3">
    <source>
        <dbReference type="Proteomes" id="UP000294535"/>
    </source>
</evidence>
<gene>
    <name evidence="2" type="ORF">DFQ04_1899</name>
</gene>
<accession>A0A4R6T8M3</accession>
<dbReference type="EMBL" id="SNYF01000006">
    <property type="protein sequence ID" value="TDQ17247.1"/>
    <property type="molecule type" value="Genomic_DNA"/>
</dbReference>
<dbReference type="PRINTS" id="PR00420">
    <property type="entry name" value="RNGMNOXGNASE"/>
</dbReference>
<evidence type="ECO:0000259" key="1">
    <source>
        <dbReference type="Pfam" id="PF01494"/>
    </source>
</evidence>
<evidence type="ECO:0000313" key="2">
    <source>
        <dbReference type="EMBL" id="TDQ17247.1"/>
    </source>
</evidence>
<dbReference type="InterPro" id="IPR036188">
    <property type="entry name" value="FAD/NAD-bd_sf"/>
</dbReference>
<dbReference type="OrthoDB" id="1142316at2"/>
<dbReference type="AlphaFoldDB" id="A0A4R6T8M3"/>
<dbReference type="SUPFAM" id="SSF51905">
    <property type="entry name" value="FAD/NAD(P)-binding domain"/>
    <property type="match status" value="1"/>
</dbReference>
<protein>
    <submittedName>
        <fullName evidence="2">Flavin-dependent dehydrogenase</fullName>
    </submittedName>
</protein>
<organism evidence="2 3">
    <name type="scientific">Algoriphagus boseongensis</name>
    <dbReference type="NCBI Taxonomy" id="1442587"/>
    <lineage>
        <taxon>Bacteria</taxon>
        <taxon>Pseudomonadati</taxon>
        <taxon>Bacteroidota</taxon>
        <taxon>Cytophagia</taxon>
        <taxon>Cytophagales</taxon>
        <taxon>Cyclobacteriaceae</taxon>
        <taxon>Algoriphagus</taxon>
    </lineage>
</organism>
<dbReference type="Gene3D" id="3.50.50.60">
    <property type="entry name" value="FAD/NAD(P)-binding domain"/>
    <property type="match status" value="1"/>
</dbReference>
<feature type="domain" description="FAD-binding" evidence="1">
    <location>
        <begin position="6"/>
        <end position="296"/>
    </location>
</feature>
<dbReference type="InterPro" id="IPR002938">
    <property type="entry name" value="FAD-bd"/>
</dbReference>
<dbReference type="PANTHER" id="PTHR42685">
    <property type="entry name" value="GERANYLGERANYL DIPHOSPHATE REDUCTASE"/>
    <property type="match status" value="1"/>
</dbReference>
<proteinExistence type="predicted"/>